<feature type="transmembrane region" description="Helical" evidence="5">
    <location>
        <begin position="226"/>
        <end position="244"/>
    </location>
</feature>
<comment type="similarity">
    <text evidence="5">Belongs to the binding-protein-dependent transport system permease family.</text>
</comment>
<protein>
    <submittedName>
        <fullName evidence="7">ABC transporter permease subunit</fullName>
    </submittedName>
</protein>
<dbReference type="InterPro" id="IPR051408">
    <property type="entry name" value="Phosphate_transprt_permease"/>
</dbReference>
<feature type="transmembrane region" description="Helical" evidence="5">
    <location>
        <begin position="100"/>
        <end position="123"/>
    </location>
</feature>
<dbReference type="OrthoDB" id="9775069at2"/>
<dbReference type="PANTHER" id="PTHR42922:SF1">
    <property type="entry name" value="PHOSPHATE TRANSPORT SYSTEM PERMEASE PROTEIN PSTA"/>
    <property type="match status" value="1"/>
</dbReference>
<evidence type="ECO:0000256" key="2">
    <source>
        <dbReference type="ARBA" id="ARBA00022692"/>
    </source>
</evidence>
<dbReference type="Gene3D" id="1.10.3720.10">
    <property type="entry name" value="MetI-like"/>
    <property type="match status" value="1"/>
</dbReference>
<evidence type="ECO:0000256" key="1">
    <source>
        <dbReference type="ARBA" id="ARBA00004141"/>
    </source>
</evidence>
<keyword evidence="4 5" id="KW-0472">Membrane</keyword>
<feature type="transmembrane region" description="Helical" evidence="5">
    <location>
        <begin position="166"/>
        <end position="185"/>
    </location>
</feature>
<evidence type="ECO:0000256" key="3">
    <source>
        <dbReference type="ARBA" id="ARBA00022989"/>
    </source>
</evidence>
<comment type="caution">
    <text evidence="7">The sequence shown here is derived from an EMBL/GenBank/DDBJ whole genome shotgun (WGS) entry which is preliminary data.</text>
</comment>
<feature type="transmembrane region" description="Helical" evidence="5">
    <location>
        <begin position="67"/>
        <end position="88"/>
    </location>
</feature>
<name>A0A3N0DWJ0_9ACTN</name>
<evidence type="ECO:0000256" key="4">
    <source>
        <dbReference type="ARBA" id="ARBA00023136"/>
    </source>
</evidence>
<dbReference type="AlphaFoldDB" id="A0A3N0DWJ0"/>
<organism evidence="7 8">
    <name type="scientific">Nocardioides marmorisolisilvae</name>
    <dbReference type="NCBI Taxonomy" id="1542737"/>
    <lineage>
        <taxon>Bacteria</taxon>
        <taxon>Bacillati</taxon>
        <taxon>Actinomycetota</taxon>
        <taxon>Actinomycetes</taxon>
        <taxon>Propionibacteriales</taxon>
        <taxon>Nocardioidaceae</taxon>
        <taxon>Nocardioides</taxon>
    </lineage>
</organism>
<keyword evidence="3 5" id="KW-1133">Transmembrane helix</keyword>
<dbReference type="GO" id="GO:0005886">
    <property type="term" value="C:plasma membrane"/>
    <property type="evidence" value="ECO:0007669"/>
    <property type="project" value="UniProtKB-SubCell"/>
</dbReference>
<keyword evidence="5" id="KW-0813">Transport</keyword>
<comment type="subcellular location">
    <subcellularLocation>
        <location evidence="5">Cell membrane</location>
        <topology evidence="5">Multi-pass membrane protein</topology>
    </subcellularLocation>
    <subcellularLocation>
        <location evidence="1">Membrane</location>
        <topology evidence="1">Multi-pass membrane protein</topology>
    </subcellularLocation>
</comment>
<keyword evidence="8" id="KW-1185">Reference proteome</keyword>
<dbReference type="GO" id="GO:0055085">
    <property type="term" value="P:transmembrane transport"/>
    <property type="evidence" value="ECO:0007669"/>
    <property type="project" value="InterPro"/>
</dbReference>
<dbReference type="PANTHER" id="PTHR42922">
    <property type="entry name" value="PHOSPHATE TRANSPORT SYSTEM PERMEASE PROTEIN PSTA"/>
    <property type="match status" value="1"/>
</dbReference>
<reference evidence="7 8" key="1">
    <citation type="submission" date="2018-11" db="EMBL/GenBank/DDBJ databases">
        <authorList>
            <person name="Li F."/>
        </authorList>
    </citation>
    <scope>NUCLEOTIDE SEQUENCE [LARGE SCALE GENOMIC DNA]</scope>
    <source>
        <strain evidence="7 8">KIS18-7</strain>
    </source>
</reference>
<evidence type="ECO:0000259" key="6">
    <source>
        <dbReference type="PROSITE" id="PS50928"/>
    </source>
</evidence>
<keyword evidence="2 5" id="KW-0812">Transmembrane</keyword>
<dbReference type="EMBL" id="RJSG01000002">
    <property type="protein sequence ID" value="RNL79982.1"/>
    <property type="molecule type" value="Genomic_DNA"/>
</dbReference>
<dbReference type="Proteomes" id="UP000277094">
    <property type="component" value="Unassembled WGS sequence"/>
</dbReference>
<dbReference type="InterPro" id="IPR035906">
    <property type="entry name" value="MetI-like_sf"/>
</dbReference>
<dbReference type="InterPro" id="IPR000515">
    <property type="entry name" value="MetI-like"/>
</dbReference>
<dbReference type="CDD" id="cd06261">
    <property type="entry name" value="TM_PBP2"/>
    <property type="match status" value="1"/>
</dbReference>
<gene>
    <name evidence="7" type="ORF">EFL95_13755</name>
</gene>
<feature type="transmembrane region" description="Helical" evidence="5">
    <location>
        <begin position="41"/>
        <end position="61"/>
    </location>
</feature>
<dbReference type="RefSeq" id="WP_123234485.1">
    <property type="nucleotide sequence ID" value="NZ_RJSG01000002.1"/>
</dbReference>
<sequence length="418" mass="44448">MTTATPDPEYIGSTVIPTAHLTPRTHEPERVRFSAPMHERLALPGAIIAAIAFGLLVGPVLGLIGGGWVPITSFLWMLVTYAVLTGLTEDFQAVKDRFSGVMISSAGFVVVGILALVIGFVLFQAAKILGSIRFSFLTTDMGLTGPLSPLTQGGVKHAIVGTLEQIGIALAISIPLGISTALFLNEIGGKYARLVRTVVEAMTALPSVVAGLFIYASVILLFTKQFNGFAAALAITVLMLPIMIRSADVVLRLVPGNLREAGLALGAGQWSTVRRVVLPTVRSGLTTAIILGTAHGIGETAPVLLTSGVTNNLNFNPFNGPQISLPLAALEFIKSPQPDMRTRGYATAALLLLLVLILFVIARAIGGQQAGVLSDRQLRGRADKSVRDLSRIENNHAYIKAQLEERRRFHNPTEGAPR</sequence>
<evidence type="ECO:0000256" key="5">
    <source>
        <dbReference type="RuleBase" id="RU363032"/>
    </source>
</evidence>
<feature type="transmembrane region" description="Helical" evidence="5">
    <location>
        <begin position="344"/>
        <end position="366"/>
    </location>
</feature>
<evidence type="ECO:0000313" key="8">
    <source>
        <dbReference type="Proteomes" id="UP000277094"/>
    </source>
</evidence>
<feature type="transmembrane region" description="Helical" evidence="5">
    <location>
        <begin position="197"/>
        <end position="220"/>
    </location>
</feature>
<dbReference type="Pfam" id="PF00528">
    <property type="entry name" value="BPD_transp_1"/>
    <property type="match status" value="1"/>
</dbReference>
<accession>A0A3N0DWJ0</accession>
<feature type="domain" description="ABC transmembrane type-1" evidence="6">
    <location>
        <begin position="159"/>
        <end position="362"/>
    </location>
</feature>
<proteinExistence type="inferred from homology"/>
<evidence type="ECO:0000313" key="7">
    <source>
        <dbReference type="EMBL" id="RNL79982.1"/>
    </source>
</evidence>
<dbReference type="PROSITE" id="PS50928">
    <property type="entry name" value="ABC_TM1"/>
    <property type="match status" value="1"/>
</dbReference>
<dbReference type="SUPFAM" id="SSF161098">
    <property type="entry name" value="MetI-like"/>
    <property type="match status" value="1"/>
</dbReference>